<evidence type="ECO:0000256" key="1">
    <source>
        <dbReference type="SAM" id="MobiDB-lite"/>
    </source>
</evidence>
<dbReference type="AlphaFoldDB" id="A0A5P1FUQ9"/>
<dbReference type="EMBL" id="CM007381">
    <property type="protein sequence ID" value="ONK80431.1"/>
    <property type="molecule type" value="Genomic_DNA"/>
</dbReference>
<dbReference type="Gramene" id="ONK80431">
    <property type="protein sequence ID" value="ONK80431"/>
    <property type="gene ID" value="A4U43_C01F17650"/>
</dbReference>
<sequence length="198" mass="21933">MFNISEKSHEEKVREGPSQTESSFASSRNVEDENKQEHNAKESSADDSSSGPHSPKSSIEELGSESADAQISRRPLSPGTLALMCDEQDTMFIKSPNICTSEILSESQKMTDVYAEQERCILIKFRDTLLNLANCARIKGEKQSRSIKPFCSNHHGSVGNARSQFSDEEPTRLVNAIPAFTNNHVQNNAMYPIHGTKS</sequence>
<proteinExistence type="predicted"/>
<gene>
    <name evidence="2" type="ORF">A4U43_C01F17650</name>
</gene>
<reference evidence="3" key="1">
    <citation type="journal article" date="2017" name="Nat. Commun.">
        <title>The asparagus genome sheds light on the origin and evolution of a young Y chromosome.</title>
        <authorList>
            <person name="Harkess A."/>
            <person name="Zhou J."/>
            <person name="Xu C."/>
            <person name="Bowers J.E."/>
            <person name="Van der Hulst R."/>
            <person name="Ayyampalayam S."/>
            <person name="Mercati F."/>
            <person name="Riccardi P."/>
            <person name="McKain M.R."/>
            <person name="Kakrana A."/>
            <person name="Tang H."/>
            <person name="Ray J."/>
            <person name="Groenendijk J."/>
            <person name="Arikit S."/>
            <person name="Mathioni S.M."/>
            <person name="Nakano M."/>
            <person name="Shan H."/>
            <person name="Telgmann-Rauber A."/>
            <person name="Kanno A."/>
            <person name="Yue Z."/>
            <person name="Chen H."/>
            <person name="Li W."/>
            <person name="Chen Y."/>
            <person name="Xu X."/>
            <person name="Zhang Y."/>
            <person name="Luo S."/>
            <person name="Chen H."/>
            <person name="Gao J."/>
            <person name="Mao Z."/>
            <person name="Pires J.C."/>
            <person name="Luo M."/>
            <person name="Kudrna D."/>
            <person name="Wing R.A."/>
            <person name="Meyers B.C."/>
            <person name="Yi K."/>
            <person name="Kong H."/>
            <person name="Lavrijsen P."/>
            <person name="Sunseri F."/>
            <person name="Falavigna A."/>
            <person name="Ye Y."/>
            <person name="Leebens-Mack J.H."/>
            <person name="Chen G."/>
        </authorList>
    </citation>
    <scope>NUCLEOTIDE SEQUENCE [LARGE SCALE GENOMIC DNA]</scope>
    <source>
        <strain evidence="3">cv. DH0086</strain>
    </source>
</reference>
<organism evidence="2 3">
    <name type="scientific">Asparagus officinalis</name>
    <name type="common">Garden asparagus</name>
    <dbReference type="NCBI Taxonomy" id="4686"/>
    <lineage>
        <taxon>Eukaryota</taxon>
        <taxon>Viridiplantae</taxon>
        <taxon>Streptophyta</taxon>
        <taxon>Embryophyta</taxon>
        <taxon>Tracheophyta</taxon>
        <taxon>Spermatophyta</taxon>
        <taxon>Magnoliopsida</taxon>
        <taxon>Liliopsida</taxon>
        <taxon>Asparagales</taxon>
        <taxon>Asparagaceae</taxon>
        <taxon>Asparagoideae</taxon>
        <taxon>Asparagus</taxon>
    </lineage>
</organism>
<feature type="compositionally biased region" description="Basic and acidic residues" evidence="1">
    <location>
        <begin position="29"/>
        <end position="44"/>
    </location>
</feature>
<keyword evidence="3" id="KW-1185">Reference proteome</keyword>
<evidence type="ECO:0000313" key="3">
    <source>
        <dbReference type="Proteomes" id="UP000243459"/>
    </source>
</evidence>
<evidence type="ECO:0000313" key="2">
    <source>
        <dbReference type="EMBL" id="ONK80431.1"/>
    </source>
</evidence>
<feature type="compositionally biased region" description="Low complexity" evidence="1">
    <location>
        <begin position="46"/>
        <end position="57"/>
    </location>
</feature>
<name>A0A5P1FUQ9_ASPOF</name>
<accession>A0A5P1FUQ9</accession>
<dbReference type="Proteomes" id="UP000243459">
    <property type="component" value="Chromosome 1"/>
</dbReference>
<feature type="region of interest" description="Disordered" evidence="1">
    <location>
        <begin position="1"/>
        <end position="73"/>
    </location>
</feature>
<feature type="compositionally biased region" description="Polar residues" evidence="1">
    <location>
        <begin position="17"/>
        <end position="28"/>
    </location>
</feature>
<feature type="compositionally biased region" description="Basic and acidic residues" evidence="1">
    <location>
        <begin position="1"/>
        <end position="15"/>
    </location>
</feature>
<protein>
    <submittedName>
        <fullName evidence="2">Uncharacterized protein</fullName>
    </submittedName>
</protein>